<dbReference type="InterPro" id="IPR001810">
    <property type="entry name" value="F-box_dom"/>
</dbReference>
<dbReference type="Pfam" id="PF25210">
    <property type="entry name" value="Kelch_FKB95"/>
    <property type="match status" value="1"/>
</dbReference>
<name>A0ABM0V5L4_CAMSA</name>
<dbReference type="PROSITE" id="PS50181">
    <property type="entry name" value="FBOX"/>
    <property type="match status" value="1"/>
</dbReference>
<organism evidence="3 4">
    <name type="scientific">Camelina sativa</name>
    <name type="common">False flax</name>
    <name type="synonym">Myagrum sativum</name>
    <dbReference type="NCBI Taxonomy" id="90675"/>
    <lineage>
        <taxon>Eukaryota</taxon>
        <taxon>Viridiplantae</taxon>
        <taxon>Streptophyta</taxon>
        <taxon>Embryophyta</taxon>
        <taxon>Tracheophyta</taxon>
        <taxon>Spermatophyta</taxon>
        <taxon>Magnoliopsida</taxon>
        <taxon>eudicotyledons</taxon>
        <taxon>Gunneridae</taxon>
        <taxon>Pentapetalae</taxon>
        <taxon>rosids</taxon>
        <taxon>malvids</taxon>
        <taxon>Brassicales</taxon>
        <taxon>Brassicaceae</taxon>
        <taxon>Camelineae</taxon>
        <taxon>Camelina</taxon>
    </lineage>
</organism>
<dbReference type="SUPFAM" id="SSF117281">
    <property type="entry name" value="Kelch motif"/>
    <property type="match status" value="1"/>
</dbReference>
<evidence type="ECO:0000259" key="2">
    <source>
        <dbReference type="PROSITE" id="PS50181"/>
    </source>
</evidence>
<reference evidence="3" key="1">
    <citation type="journal article" date="2014" name="Nat. Commun.">
        <title>The emerging biofuel crop Camelina sativa retains a highly undifferentiated hexaploid genome structure.</title>
        <authorList>
            <person name="Kagale S."/>
            <person name="Koh C."/>
            <person name="Nixon J."/>
            <person name="Bollina V."/>
            <person name="Clarke W.E."/>
            <person name="Tuteja R."/>
            <person name="Spillane C."/>
            <person name="Robinson S.J."/>
            <person name="Links M.G."/>
            <person name="Clarke C."/>
            <person name="Higgins E.E."/>
            <person name="Huebert T."/>
            <person name="Sharpe A.G."/>
            <person name="Parkin I.A."/>
        </authorList>
    </citation>
    <scope>NUCLEOTIDE SEQUENCE [LARGE SCALE GENOMIC DNA]</scope>
    <source>
        <strain evidence="3">cv. DH55</strain>
    </source>
</reference>
<dbReference type="SUPFAM" id="SSF81383">
    <property type="entry name" value="F-box domain"/>
    <property type="match status" value="1"/>
</dbReference>
<dbReference type="Pfam" id="PF00646">
    <property type="entry name" value="F-box"/>
    <property type="match status" value="1"/>
</dbReference>
<feature type="compositionally biased region" description="Basic and acidic residues" evidence="1">
    <location>
        <begin position="1"/>
        <end position="11"/>
    </location>
</feature>
<feature type="domain" description="F-box" evidence="2">
    <location>
        <begin position="21"/>
        <end position="67"/>
    </location>
</feature>
<evidence type="ECO:0000256" key="1">
    <source>
        <dbReference type="SAM" id="MobiDB-lite"/>
    </source>
</evidence>
<dbReference type="RefSeq" id="XP_010451131.1">
    <property type="nucleotide sequence ID" value="XM_010452829.1"/>
</dbReference>
<dbReference type="Proteomes" id="UP000694864">
    <property type="component" value="Chromosome 12"/>
</dbReference>
<dbReference type="PANTHER" id="PTHR24414:SF138">
    <property type="entry name" value="F-BOX DOMAIN-CONTAINING PROTEIN"/>
    <property type="match status" value="1"/>
</dbReference>
<evidence type="ECO:0000313" key="4">
    <source>
        <dbReference type="RefSeq" id="XP_010451131.1"/>
    </source>
</evidence>
<dbReference type="Gene3D" id="2.120.10.80">
    <property type="entry name" value="Kelch-type beta propeller"/>
    <property type="match status" value="1"/>
</dbReference>
<dbReference type="SMART" id="SM00256">
    <property type="entry name" value="FBOX"/>
    <property type="match status" value="1"/>
</dbReference>
<protein>
    <submittedName>
        <fullName evidence="4">F-box/kelch-repeat protein At5g39560-like</fullName>
    </submittedName>
</protein>
<reference evidence="4" key="2">
    <citation type="submission" date="2025-08" db="UniProtKB">
        <authorList>
            <consortium name="RefSeq"/>
        </authorList>
    </citation>
    <scope>IDENTIFICATION</scope>
    <source>
        <tissue evidence="4">Leaf</tissue>
    </source>
</reference>
<dbReference type="CDD" id="cd22152">
    <property type="entry name" value="F-box_AtAFR-like"/>
    <property type="match status" value="1"/>
</dbReference>
<keyword evidence="3" id="KW-1185">Reference proteome</keyword>
<sequence length="224" mass="25215">MIRKEVQEMKKNKNKSPHDQPLTLLSLPEEILENILARISKWNYPNLSLVSKRFLSLLSSPQIYTTRSNIGTTEPCLYFCLESSKNQFFDWYTLWMKPSETLTNDGDDDILGDYSLVPVPCYPHPHCVPYDSTIAVGSEIYLIGAPSESPPTSAIRILDCGSNTWRDGPSMMVARESAHAFFVDGKIYVMGGCGKDESMAWMEALDIKTQTWSSLPSMETQPTS</sequence>
<evidence type="ECO:0000313" key="3">
    <source>
        <dbReference type="Proteomes" id="UP000694864"/>
    </source>
</evidence>
<dbReference type="Gene3D" id="1.20.1280.50">
    <property type="match status" value="1"/>
</dbReference>
<dbReference type="PANTHER" id="PTHR24414">
    <property type="entry name" value="F-BOX/KELCH-REPEAT PROTEIN SKIP4"/>
    <property type="match status" value="1"/>
</dbReference>
<accession>A0ABM0V5L4</accession>
<dbReference type="InterPro" id="IPR057499">
    <property type="entry name" value="Kelch_FKB95"/>
</dbReference>
<dbReference type="GeneID" id="104733233"/>
<dbReference type="InterPro" id="IPR050354">
    <property type="entry name" value="F-box/kelch-repeat_ARATH"/>
</dbReference>
<feature type="region of interest" description="Disordered" evidence="1">
    <location>
        <begin position="1"/>
        <end position="21"/>
    </location>
</feature>
<proteinExistence type="predicted"/>
<dbReference type="InterPro" id="IPR036047">
    <property type="entry name" value="F-box-like_dom_sf"/>
</dbReference>
<gene>
    <name evidence="4" type="primary">LOC104733233</name>
</gene>
<dbReference type="InterPro" id="IPR015915">
    <property type="entry name" value="Kelch-typ_b-propeller"/>
</dbReference>